<keyword evidence="3" id="KW-1185">Reference proteome</keyword>
<keyword evidence="1" id="KW-0732">Signal</keyword>
<dbReference type="Proteomes" id="UP000245412">
    <property type="component" value="Unassembled WGS sequence"/>
</dbReference>
<organism evidence="2 3">
    <name type="scientific">Murimonas intestini</name>
    <dbReference type="NCBI Taxonomy" id="1337051"/>
    <lineage>
        <taxon>Bacteria</taxon>
        <taxon>Bacillati</taxon>
        <taxon>Bacillota</taxon>
        <taxon>Clostridia</taxon>
        <taxon>Lachnospirales</taxon>
        <taxon>Lachnospiraceae</taxon>
        <taxon>Murimonas</taxon>
    </lineage>
</organism>
<dbReference type="AlphaFoldDB" id="A0AB73T703"/>
<comment type="caution">
    <text evidence="2">The sequence shown here is derived from an EMBL/GenBank/DDBJ whole genome shotgun (WGS) entry which is preliminary data.</text>
</comment>
<gene>
    <name evidence="2" type="ORF">C7383_103219</name>
</gene>
<feature type="chain" id="PRO_5044501457" evidence="1">
    <location>
        <begin position="20"/>
        <end position="157"/>
    </location>
</feature>
<dbReference type="InterPro" id="IPR025648">
    <property type="entry name" value="DUF4358"/>
</dbReference>
<evidence type="ECO:0000313" key="2">
    <source>
        <dbReference type="EMBL" id="PWJ77375.1"/>
    </source>
</evidence>
<dbReference type="PROSITE" id="PS51257">
    <property type="entry name" value="PROKAR_LIPOPROTEIN"/>
    <property type="match status" value="1"/>
</dbReference>
<evidence type="ECO:0000313" key="3">
    <source>
        <dbReference type="Proteomes" id="UP000245412"/>
    </source>
</evidence>
<dbReference type="RefSeq" id="WP_109625478.1">
    <property type="nucleotide sequence ID" value="NZ_CABJAT010000007.1"/>
</dbReference>
<feature type="signal peptide" evidence="1">
    <location>
        <begin position="1"/>
        <end position="19"/>
    </location>
</feature>
<protein>
    <submittedName>
        <fullName evidence="2">Uncharacterized protein DUF4358</fullName>
    </submittedName>
</protein>
<sequence length="157" mass="17098">MKRLLCLCLMVVMMTAALAACGKGEPKEVTAAADDIAKELVSETITSDTLTKSTADFLAATYFLDMNEVEDSAAYFSSAATACEVAVIKCKNPDYVKETETLLKQRTDSQKSLYETYNAPEASRLEKAIIKTSGNYAVLCVSDDNDKAEEILSKYGF</sequence>
<accession>A0AB73T703</accession>
<dbReference type="Pfam" id="PF14270">
    <property type="entry name" value="DUF4358"/>
    <property type="match status" value="1"/>
</dbReference>
<dbReference type="EMBL" id="QGGY01000003">
    <property type="protein sequence ID" value="PWJ77375.1"/>
    <property type="molecule type" value="Genomic_DNA"/>
</dbReference>
<evidence type="ECO:0000256" key="1">
    <source>
        <dbReference type="SAM" id="SignalP"/>
    </source>
</evidence>
<proteinExistence type="predicted"/>
<reference evidence="2 3" key="1">
    <citation type="submission" date="2018-05" db="EMBL/GenBank/DDBJ databases">
        <authorList>
            <person name="Goeker M."/>
            <person name="Huntemann M."/>
            <person name="Clum A."/>
            <person name="Pillay M."/>
            <person name="Palaniappan K."/>
            <person name="Varghese N."/>
            <person name="Mikhailova N."/>
            <person name="Stamatis D."/>
            <person name="Reddy T."/>
            <person name="Daum C."/>
            <person name="Shapiro N."/>
            <person name="Ivanova N."/>
            <person name="Kyrpides N."/>
            <person name="Woyke T."/>
        </authorList>
    </citation>
    <scope>NUCLEOTIDE SEQUENCE [LARGE SCALE GENOMIC DNA]</scope>
    <source>
        <strain evidence="2 3">DSM 26524</strain>
    </source>
</reference>
<name>A0AB73T703_9FIRM</name>